<dbReference type="InterPro" id="IPR016032">
    <property type="entry name" value="Sig_transdc_resp-reg_C-effctor"/>
</dbReference>
<evidence type="ECO:0000313" key="4">
    <source>
        <dbReference type="Proteomes" id="UP000236413"/>
    </source>
</evidence>
<dbReference type="InterPro" id="IPR011990">
    <property type="entry name" value="TPR-like_helical_dom_sf"/>
</dbReference>
<dbReference type="Gene3D" id="1.25.40.10">
    <property type="entry name" value="Tetratricopeptide repeat domain"/>
    <property type="match status" value="1"/>
</dbReference>
<gene>
    <name evidence="3" type="ORF">C1634_025525</name>
</gene>
<evidence type="ECO:0000256" key="2">
    <source>
        <dbReference type="SAM" id="Phobius"/>
    </source>
</evidence>
<reference evidence="3 4" key="1">
    <citation type="submission" date="2018-04" db="EMBL/GenBank/DDBJ databases">
        <title>Chryseobacterium oncorhynchi 701B-08T from rainbow trout, and Chryseobacterium viscerum 687B-08T from diseased fish.</title>
        <authorList>
            <person name="Jeong J.-J."/>
            <person name="Lee Y.J."/>
            <person name="Pathiraja D."/>
            <person name="Park B."/>
            <person name="Choi I.-G."/>
            <person name="Kim K.D."/>
        </authorList>
    </citation>
    <scope>NUCLEOTIDE SEQUENCE [LARGE SCALE GENOMIC DNA]</scope>
    <source>
        <strain evidence="3 4">687B-08</strain>
    </source>
</reference>
<accession>A0A316W9C3</accession>
<dbReference type="EMBL" id="PPEG02000020">
    <property type="protein sequence ID" value="PWN57557.1"/>
    <property type="molecule type" value="Genomic_DNA"/>
</dbReference>
<feature type="transmembrane region" description="Helical" evidence="2">
    <location>
        <begin position="333"/>
        <end position="351"/>
    </location>
</feature>
<evidence type="ECO:0000313" key="3">
    <source>
        <dbReference type="EMBL" id="PWN57557.1"/>
    </source>
</evidence>
<dbReference type="GO" id="GO:0003677">
    <property type="term" value="F:DNA binding"/>
    <property type="evidence" value="ECO:0007669"/>
    <property type="project" value="InterPro"/>
</dbReference>
<keyword evidence="2" id="KW-1133">Transmembrane helix</keyword>
<organism evidence="3 4">
    <name type="scientific">Chryseobacterium viscerum</name>
    <dbReference type="NCBI Taxonomy" id="1037377"/>
    <lineage>
        <taxon>Bacteria</taxon>
        <taxon>Pseudomonadati</taxon>
        <taxon>Bacteroidota</taxon>
        <taxon>Flavobacteriia</taxon>
        <taxon>Flavobacteriales</taxon>
        <taxon>Weeksellaceae</taxon>
        <taxon>Chryseobacterium group</taxon>
        <taxon>Chryseobacterium</taxon>
    </lineage>
</organism>
<keyword evidence="2" id="KW-0472">Membrane</keyword>
<keyword evidence="1" id="KW-0175">Coiled coil</keyword>
<dbReference type="GO" id="GO:0006355">
    <property type="term" value="P:regulation of DNA-templated transcription"/>
    <property type="evidence" value="ECO:0007669"/>
    <property type="project" value="InterPro"/>
</dbReference>
<dbReference type="RefSeq" id="WP_109739375.1">
    <property type="nucleotide sequence ID" value="NZ_PPEG02000020.1"/>
</dbReference>
<comment type="caution">
    <text evidence="3">The sequence shown here is derived from an EMBL/GenBank/DDBJ whole genome shotgun (WGS) entry which is preliminary data.</text>
</comment>
<feature type="coiled-coil region" evidence="1">
    <location>
        <begin position="352"/>
        <end position="386"/>
    </location>
</feature>
<evidence type="ECO:0008006" key="5">
    <source>
        <dbReference type="Google" id="ProtNLM"/>
    </source>
</evidence>
<name>A0A316W9C3_9FLAO</name>
<dbReference type="AlphaFoldDB" id="A0A316W9C3"/>
<evidence type="ECO:0000256" key="1">
    <source>
        <dbReference type="SAM" id="Coils"/>
    </source>
</evidence>
<dbReference type="SUPFAM" id="SSF48452">
    <property type="entry name" value="TPR-like"/>
    <property type="match status" value="2"/>
</dbReference>
<proteinExistence type="predicted"/>
<keyword evidence="2" id="KW-0812">Transmembrane</keyword>
<sequence length="477" mass="56640">MNRINIVNKLICFIFISFASHIEAQKNSISEIDSLQKRISEGYWNIGNYKKGAILQREVIEKSKKIKYKKGEIKGYIEFSKYCFVMNMYKQGYYLLNIAEQNLKYYDDKSLKSRLYFVYGMSEARLGLHKQAIIDLNKSLDFAYKITDKNLAEKSKQDAYDWKRFSFESLNQMDSVYSCEKKCMAAPRPMLYITIAQRHLKKGRMDSAKYFIDKANDIMLSSKGTVEAKCNVLRAYGELYIERKEYQKSLQYLLKSLKISIRMRFKKREKECYKLISQAYRGKNDLKNENEYLLKYSAVNDSLNLIERAMIDIPIDKLLQEKIQNSEKSKSRLYYIILSIMFVCLCIVIILKRNSKSKKDKIRSNLVQKEKELDLLNKKLDENKEHLLYLATKNDPTFIIKFKELYYDFYTEITTEYPQLNINDMRFIAFVKLSFCNKEIATYTSVSLRTVESKKYRIRKKLNLDVNIDFNDWINSR</sequence>
<protein>
    <recommendedName>
        <fullName evidence="5">HTH luxR-type domain-containing protein</fullName>
    </recommendedName>
</protein>
<dbReference type="SUPFAM" id="SSF46894">
    <property type="entry name" value="C-terminal effector domain of the bipartite response regulators"/>
    <property type="match status" value="1"/>
</dbReference>
<dbReference type="Proteomes" id="UP000236413">
    <property type="component" value="Unassembled WGS sequence"/>
</dbReference>